<dbReference type="RefSeq" id="WP_128091135.1">
    <property type="nucleotide sequence ID" value="NZ_UARG01000017.1"/>
</dbReference>
<dbReference type="InterPro" id="IPR029058">
    <property type="entry name" value="AB_hydrolase_fold"/>
</dbReference>
<evidence type="ECO:0000313" key="4">
    <source>
        <dbReference type="Proteomes" id="UP000249891"/>
    </source>
</evidence>
<name>A0A2X2R990_CAPOC</name>
<evidence type="ECO:0000256" key="1">
    <source>
        <dbReference type="ARBA" id="ARBA00022801"/>
    </source>
</evidence>
<dbReference type="EMBL" id="UARG01000017">
    <property type="protein sequence ID" value="SQA77746.1"/>
    <property type="molecule type" value="Genomic_DNA"/>
</dbReference>
<dbReference type="Pfam" id="PF12146">
    <property type="entry name" value="Hydrolase_4"/>
    <property type="match status" value="1"/>
</dbReference>
<proteinExistence type="predicted"/>
<dbReference type="SUPFAM" id="SSF53474">
    <property type="entry name" value="alpha/beta-Hydrolases"/>
    <property type="match status" value="1"/>
</dbReference>
<dbReference type="PANTHER" id="PTHR22946">
    <property type="entry name" value="DIENELACTONE HYDROLASE DOMAIN-CONTAINING PROTEIN-RELATED"/>
    <property type="match status" value="1"/>
</dbReference>
<accession>A0A2X2R990</accession>
<dbReference type="InterPro" id="IPR050261">
    <property type="entry name" value="FrsA_esterase"/>
</dbReference>
<sequence length="274" mass="30116">MKHRNIIFTFLVAINLVNAKTEPVTIQGAIGTLRGVVTTPDTVKKSQKIPTVIIFHALTSNKNKKLYATLADSLAAHGIASVRFDFNAHGESEGDFKKMSLDNELEDARRIMAFTKRLPFVGKIGLIGHSQGGAIAMLLSAELGKKNVKALGLLAPASTIHDILSQGVLFDATFDPLNVPEELSFFGGKVTVGKDYILSAQRCKLIQKARAYKGNVLVIHGTGDRMLSYTYSENLPYFYKHCKVSLIEKGDHLFTSKEAQAAEMMTQFMLKNLK</sequence>
<evidence type="ECO:0000259" key="2">
    <source>
        <dbReference type="Pfam" id="PF12146"/>
    </source>
</evidence>
<keyword evidence="1" id="KW-0378">Hydrolase</keyword>
<gene>
    <name evidence="3" type="ORF">NCTC11546_00960</name>
</gene>
<dbReference type="GO" id="GO:0016740">
    <property type="term" value="F:transferase activity"/>
    <property type="evidence" value="ECO:0007669"/>
    <property type="project" value="UniProtKB-KW"/>
</dbReference>
<evidence type="ECO:0000313" key="3">
    <source>
        <dbReference type="EMBL" id="SQA77746.1"/>
    </source>
</evidence>
<organism evidence="3 4">
    <name type="scientific">Capnocytophaga ochracea</name>
    <dbReference type="NCBI Taxonomy" id="1018"/>
    <lineage>
        <taxon>Bacteria</taxon>
        <taxon>Pseudomonadati</taxon>
        <taxon>Bacteroidota</taxon>
        <taxon>Flavobacteriia</taxon>
        <taxon>Flavobacteriales</taxon>
        <taxon>Flavobacteriaceae</taxon>
        <taxon>Capnocytophaga</taxon>
    </lineage>
</organism>
<dbReference type="Proteomes" id="UP000249891">
    <property type="component" value="Unassembled WGS sequence"/>
</dbReference>
<dbReference type="Gene3D" id="3.40.50.1820">
    <property type="entry name" value="alpha/beta hydrolase"/>
    <property type="match status" value="1"/>
</dbReference>
<keyword evidence="3" id="KW-0808">Transferase</keyword>
<dbReference type="GO" id="GO:0052689">
    <property type="term" value="F:carboxylic ester hydrolase activity"/>
    <property type="evidence" value="ECO:0007669"/>
    <property type="project" value="UniProtKB-ARBA"/>
</dbReference>
<dbReference type="InterPro" id="IPR022742">
    <property type="entry name" value="Hydrolase_4"/>
</dbReference>
<dbReference type="AlphaFoldDB" id="A0A2X2R990"/>
<dbReference type="PANTHER" id="PTHR22946:SF9">
    <property type="entry name" value="POLYKETIDE TRANSFERASE AF380"/>
    <property type="match status" value="1"/>
</dbReference>
<reference evidence="3 4" key="1">
    <citation type="submission" date="2018-06" db="EMBL/GenBank/DDBJ databases">
        <authorList>
            <consortium name="Pathogen Informatics"/>
            <person name="Doyle S."/>
        </authorList>
    </citation>
    <scope>NUCLEOTIDE SEQUENCE [LARGE SCALE GENOMIC DNA]</scope>
    <source>
        <strain evidence="3 4">NCTC11546</strain>
    </source>
</reference>
<feature type="domain" description="Serine aminopeptidase S33" evidence="2">
    <location>
        <begin position="51"/>
        <end position="162"/>
    </location>
</feature>
<protein>
    <submittedName>
        <fullName evidence="3">Acetoin dehydrogenase E2 subunit dihydrolipoyllysine-residue acetyltransferase</fullName>
    </submittedName>
</protein>